<proteinExistence type="inferred from homology"/>
<dbReference type="Pfam" id="PF13589">
    <property type="entry name" value="HATPase_c_3"/>
    <property type="match status" value="1"/>
</dbReference>
<sequence length="259" mass="28524">MQQSVDCPLKGVLSSVSVAYSVTSGQLKICGNNELFASNRLTCRYCVESYVIFPWLPVQLNTAFKTSEDVNTEQSTTTIDDKERSCGPRVKVGFQAETQKLLEIVAKSLYSDKEVFVRELISNASDAIERLKLLRLSSQVQSTSNDSPLEIHIKTDETKKILVIQDTGIGMLRNELEKNLGTIARSGSREFVSNLAGDKENPKSVDIIGQFGVGFYACFMVSDKVDVYSRSHLDNSSDGLGSYWSSSGLVNTAVVVFFS</sequence>
<evidence type="ECO:0000256" key="3">
    <source>
        <dbReference type="ARBA" id="ARBA00022840"/>
    </source>
</evidence>
<evidence type="ECO:0000256" key="1">
    <source>
        <dbReference type="ARBA" id="ARBA00008239"/>
    </source>
</evidence>
<dbReference type="AlphaFoldDB" id="A0AA85IND2"/>
<evidence type="ECO:0000313" key="6">
    <source>
        <dbReference type="WBParaSite" id="TREG1_100260.1"/>
    </source>
</evidence>
<dbReference type="Gene3D" id="3.30.565.10">
    <property type="entry name" value="Histidine kinase-like ATPase, C-terminal domain"/>
    <property type="match status" value="1"/>
</dbReference>
<protein>
    <recommendedName>
        <fullName evidence="7">HATPase_c domain-containing protein</fullName>
    </recommendedName>
</protein>
<evidence type="ECO:0008006" key="7">
    <source>
        <dbReference type="Google" id="ProtNLM"/>
    </source>
</evidence>
<dbReference type="InterPro" id="IPR036890">
    <property type="entry name" value="HATPase_C_sf"/>
</dbReference>
<dbReference type="InterPro" id="IPR001404">
    <property type="entry name" value="Hsp90_fam"/>
</dbReference>
<keyword evidence="5" id="KW-1185">Reference proteome</keyword>
<dbReference type="InterPro" id="IPR020575">
    <property type="entry name" value="Hsp90_N"/>
</dbReference>
<accession>A0AA85IND2</accession>
<organism evidence="5 6">
    <name type="scientific">Trichobilharzia regenti</name>
    <name type="common">Nasal bird schistosome</name>
    <dbReference type="NCBI Taxonomy" id="157069"/>
    <lineage>
        <taxon>Eukaryota</taxon>
        <taxon>Metazoa</taxon>
        <taxon>Spiralia</taxon>
        <taxon>Lophotrochozoa</taxon>
        <taxon>Platyhelminthes</taxon>
        <taxon>Trematoda</taxon>
        <taxon>Digenea</taxon>
        <taxon>Strigeidida</taxon>
        <taxon>Schistosomatoidea</taxon>
        <taxon>Schistosomatidae</taxon>
        <taxon>Trichobilharzia</taxon>
    </lineage>
</organism>
<dbReference type="PRINTS" id="PR00775">
    <property type="entry name" value="HEATSHOCK90"/>
</dbReference>
<dbReference type="GO" id="GO:0051082">
    <property type="term" value="F:unfolded protein binding"/>
    <property type="evidence" value="ECO:0007669"/>
    <property type="project" value="InterPro"/>
</dbReference>
<keyword evidence="3" id="KW-0067">ATP-binding</keyword>
<evidence type="ECO:0000256" key="2">
    <source>
        <dbReference type="ARBA" id="ARBA00022741"/>
    </source>
</evidence>
<reference evidence="6" key="2">
    <citation type="submission" date="2023-11" db="UniProtKB">
        <authorList>
            <consortium name="WormBaseParasite"/>
        </authorList>
    </citation>
    <scope>IDENTIFICATION</scope>
</reference>
<dbReference type="GO" id="GO:0005524">
    <property type="term" value="F:ATP binding"/>
    <property type="evidence" value="ECO:0007669"/>
    <property type="project" value="UniProtKB-KW"/>
</dbReference>
<name>A0AA85IND2_TRIRE</name>
<dbReference type="GO" id="GO:0140662">
    <property type="term" value="F:ATP-dependent protein folding chaperone"/>
    <property type="evidence" value="ECO:0007669"/>
    <property type="project" value="InterPro"/>
</dbReference>
<evidence type="ECO:0000256" key="4">
    <source>
        <dbReference type="ARBA" id="ARBA00023186"/>
    </source>
</evidence>
<comment type="similarity">
    <text evidence="1">Belongs to the heat shock protein 90 family.</text>
</comment>
<dbReference type="WBParaSite" id="TREG1_100260.1">
    <property type="protein sequence ID" value="TREG1_100260.1"/>
    <property type="gene ID" value="TREG1_100260"/>
</dbReference>
<keyword evidence="4" id="KW-0143">Chaperone</keyword>
<dbReference type="SUPFAM" id="SSF55874">
    <property type="entry name" value="ATPase domain of HSP90 chaperone/DNA topoisomerase II/histidine kinase"/>
    <property type="match status" value="1"/>
</dbReference>
<reference evidence="5" key="1">
    <citation type="submission" date="2022-06" db="EMBL/GenBank/DDBJ databases">
        <authorList>
            <person name="Berger JAMES D."/>
            <person name="Berger JAMES D."/>
        </authorList>
    </citation>
    <scope>NUCLEOTIDE SEQUENCE [LARGE SCALE GENOMIC DNA]</scope>
</reference>
<keyword evidence="2" id="KW-0547">Nucleotide-binding</keyword>
<dbReference type="PANTHER" id="PTHR11528">
    <property type="entry name" value="HEAT SHOCK PROTEIN 90 FAMILY MEMBER"/>
    <property type="match status" value="1"/>
</dbReference>
<dbReference type="Proteomes" id="UP000050795">
    <property type="component" value="Unassembled WGS sequence"/>
</dbReference>
<evidence type="ECO:0000313" key="5">
    <source>
        <dbReference type="Proteomes" id="UP000050795"/>
    </source>
</evidence>
<dbReference type="GO" id="GO:0016887">
    <property type="term" value="F:ATP hydrolysis activity"/>
    <property type="evidence" value="ECO:0007669"/>
    <property type="project" value="InterPro"/>
</dbReference>